<evidence type="ECO:0000259" key="2">
    <source>
        <dbReference type="Pfam" id="PF01431"/>
    </source>
</evidence>
<dbReference type="Proteomes" id="UP000011087">
    <property type="component" value="Unassembled WGS sequence"/>
</dbReference>
<reference evidence="5" key="2">
    <citation type="submission" date="2012-11" db="EMBL/GenBank/DDBJ databases">
        <authorList>
            <person name="Kuo A."/>
            <person name="Curtis B.A."/>
            <person name="Tanifuji G."/>
            <person name="Burki F."/>
            <person name="Gruber A."/>
            <person name="Irimia M."/>
            <person name="Maruyama S."/>
            <person name="Arias M.C."/>
            <person name="Ball S.G."/>
            <person name="Gile G.H."/>
            <person name="Hirakawa Y."/>
            <person name="Hopkins J.F."/>
            <person name="Rensing S.A."/>
            <person name="Schmutz J."/>
            <person name="Symeonidi A."/>
            <person name="Elias M."/>
            <person name="Eveleigh R.J."/>
            <person name="Herman E.K."/>
            <person name="Klute M.J."/>
            <person name="Nakayama T."/>
            <person name="Obornik M."/>
            <person name="Reyes-Prieto A."/>
            <person name="Armbrust E.V."/>
            <person name="Aves S.J."/>
            <person name="Beiko R.G."/>
            <person name="Coutinho P."/>
            <person name="Dacks J.B."/>
            <person name="Durnford D.G."/>
            <person name="Fast N.M."/>
            <person name="Green B.R."/>
            <person name="Grisdale C."/>
            <person name="Hempe F."/>
            <person name="Henrissat B."/>
            <person name="Hoppner M.P."/>
            <person name="Ishida K.-I."/>
            <person name="Kim E."/>
            <person name="Koreny L."/>
            <person name="Kroth P.G."/>
            <person name="Liu Y."/>
            <person name="Malik S.-B."/>
            <person name="Maier U.G."/>
            <person name="McRose D."/>
            <person name="Mock T."/>
            <person name="Neilson J.A."/>
            <person name="Onodera N.T."/>
            <person name="Poole A.M."/>
            <person name="Pritham E.J."/>
            <person name="Richards T.A."/>
            <person name="Rocap G."/>
            <person name="Roy S.W."/>
            <person name="Sarai C."/>
            <person name="Schaack S."/>
            <person name="Shirato S."/>
            <person name="Slamovits C.H."/>
            <person name="Spencer D.F."/>
            <person name="Suzuki S."/>
            <person name="Worden A.Z."/>
            <person name="Zauner S."/>
            <person name="Barry K."/>
            <person name="Bell C."/>
            <person name="Bharti A.K."/>
            <person name="Crow J.A."/>
            <person name="Grimwood J."/>
            <person name="Kramer R."/>
            <person name="Lindquist E."/>
            <person name="Lucas S."/>
            <person name="Salamov A."/>
            <person name="McFadden G.I."/>
            <person name="Lane C.E."/>
            <person name="Keeling P.J."/>
            <person name="Gray M.W."/>
            <person name="Grigoriev I.V."/>
            <person name="Archibald J.M."/>
        </authorList>
    </citation>
    <scope>NUCLEOTIDE SEQUENCE</scope>
    <source>
        <strain evidence="5">CCMP2712</strain>
    </source>
</reference>
<dbReference type="InterPro" id="IPR000718">
    <property type="entry name" value="Peptidase_M13"/>
</dbReference>
<dbReference type="EnsemblProtists" id="EKX51694">
    <property type="protein sequence ID" value="EKX51694"/>
    <property type="gene ID" value="GUITHDRAFT_102301"/>
</dbReference>
<dbReference type="InterPro" id="IPR018497">
    <property type="entry name" value="Peptidase_M13_C"/>
</dbReference>
<dbReference type="Gene3D" id="3.40.390.10">
    <property type="entry name" value="Collagenase (Catalytic Domain)"/>
    <property type="match status" value="1"/>
</dbReference>
<gene>
    <name evidence="3" type="ORF">GUITHDRAFT_102301</name>
</gene>
<comment type="similarity">
    <text evidence="1">Belongs to the peptidase M13 family.</text>
</comment>
<proteinExistence type="inferred from homology"/>
<dbReference type="Pfam" id="PF01431">
    <property type="entry name" value="Peptidase_M13"/>
    <property type="match status" value="1"/>
</dbReference>
<dbReference type="PRINTS" id="PR00786">
    <property type="entry name" value="NEPRILYSIN"/>
</dbReference>
<dbReference type="RefSeq" id="XP_005838674.1">
    <property type="nucleotide sequence ID" value="XM_005838617.1"/>
</dbReference>
<dbReference type="AlphaFoldDB" id="L1JTP9"/>
<dbReference type="PANTHER" id="PTHR11733:SF167">
    <property type="entry name" value="FI17812P1-RELATED"/>
    <property type="match status" value="1"/>
</dbReference>
<dbReference type="GeneID" id="17308476"/>
<dbReference type="eggNOG" id="KOG3624">
    <property type="taxonomic scope" value="Eukaryota"/>
</dbReference>
<dbReference type="HOGENOM" id="CLU_006187_1_1_1"/>
<evidence type="ECO:0000313" key="4">
    <source>
        <dbReference type="EnsemblProtists" id="EKX51694"/>
    </source>
</evidence>
<dbReference type="EMBL" id="JH992974">
    <property type="protein sequence ID" value="EKX51694.1"/>
    <property type="molecule type" value="Genomic_DNA"/>
</dbReference>
<evidence type="ECO:0000256" key="1">
    <source>
        <dbReference type="ARBA" id="ARBA00007357"/>
    </source>
</evidence>
<dbReference type="STRING" id="905079.L1JTP9"/>
<reference evidence="4" key="3">
    <citation type="submission" date="2015-06" db="UniProtKB">
        <authorList>
            <consortium name="EnsemblProtists"/>
        </authorList>
    </citation>
    <scope>IDENTIFICATION</scope>
</reference>
<name>L1JTP9_GUITC</name>
<dbReference type="GO" id="GO:0004222">
    <property type="term" value="F:metalloendopeptidase activity"/>
    <property type="evidence" value="ECO:0007669"/>
    <property type="project" value="InterPro"/>
</dbReference>
<dbReference type="PROSITE" id="PS51885">
    <property type="entry name" value="NEPRILYSIN"/>
    <property type="match status" value="1"/>
</dbReference>
<dbReference type="PaxDb" id="55529-EKX51694"/>
<evidence type="ECO:0000313" key="5">
    <source>
        <dbReference type="Proteomes" id="UP000011087"/>
    </source>
</evidence>
<dbReference type="GO" id="GO:0005886">
    <property type="term" value="C:plasma membrane"/>
    <property type="evidence" value="ECO:0007669"/>
    <property type="project" value="TreeGrafter"/>
</dbReference>
<accession>L1JTP9</accession>
<dbReference type="OrthoDB" id="6475849at2759"/>
<reference evidence="3 5" key="1">
    <citation type="journal article" date="2012" name="Nature">
        <title>Algal genomes reveal evolutionary mosaicism and the fate of nucleomorphs.</title>
        <authorList>
            <consortium name="DOE Joint Genome Institute"/>
            <person name="Curtis B.A."/>
            <person name="Tanifuji G."/>
            <person name="Burki F."/>
            <person name="Gruber A."/>
            <person name="Irimia M."/>
            <person name="Maruyama S."/>
            <person name="Arias M.C."/>
            <person name="Ball S.G."/>
            <person name="Gile G.H."/>
            <person name="Hirakawa Y."/>
            <person name="Hopkins J.F."/>
            <person name="Kuo A."/>
            <person name="Rensing S.A."/>
            <person name="Schmutz J."/>
            <person name="Symeonidi A."/>
            <person name="Elias M."/>
            <person name="Eveleigh R.J."/>
            <person name="Herman E.K."/>
            <person name="Klute M.J."/>
            <person name="Nakayama T."/>
            <person name="Obornik M."/>
            <person name="Reyes-Prieto A."/>
            <person name="Armbrust E.V."/>
            <person name="Aves S.J."/>
            <person name="Beiko R.G."/>
            <person name="Coutinho P."/>
            <person name="Dacks J.B."/>
            <person name="Durnford D.G."/>
            <person name="Fast N.M."/>
            <person name="Green B.R."/>
            <person name="Grisdale C.J."/>
            <person name="Hempel F."/>
            <person name="Henrissat B."/>
            <person name="Hoppner M.P."/>
            <person name="Ishida K."/>
            <person name="Kim E."/>
            <person name="Koreny L."/>
            <person name="Kroth P.G."/>
            <person name="Liu Y."/>
            <person name="Malik S.B."/>
            <person name="Maier U.G."/>
            <person name="McRose D."/>
            <person name="Mock T."/>
            <person name="Neilson J.A."/>
            <person name="Onodera N.T."/>
            <person name="Poole A.M."/>
            <person name="Pritham E.J."/>
            <person name="Richards T.A."/>
            <person name="Rocap G."/>
            <person name="Roy S.W."/>
            <person name="Sarai C."/>
            <person name="Schaack S."/>
            <person name="Shirato S."/>
            <person name="Slamovits C.H."/>
            <person name="Spencer D.F."/>
            <person name="Suzuki S."/>
            <person name="Worden A.Z."/>
            <person name="Zauner S."/>
            <person name="Barry K."/>
            <person name="Bell C."/>
            <person name="Bharti A.K."/>
            <person name="Crow J.A."/>
            <person name="Grimwood J."/>
            <person name="Kramer R."/>
            <person name="Lindquist E."/>
            <person name="Lucas S."/>
            <person name="Salamov A."/>
            <person name="McFadden G.I."/>
            <person name="Lane C.E."/>
            <person name="Keeling P.J."/>
            <person name="Gray M.W."/>
            <person name="Grigoriev I.V."/>
            <person name="Archibald J.M."/>
        </authorList>
    </citation>
    <scope>NUCLEOTIDE SEQUENCE</scope>
    <source>
        <strain evidence="3 5">CCMP2712</strain>
    </source>
</reference>
<dbReference type="GO" id="GO:0016485">
    <property type="term" value="P:protein processing"/>
    <property type="evidence" value="ECO:0007669"/>
    <property type="project" value="TreeGrafter"/>
</dbReference>
<dbReference type="PANTHER" id="PTHR11733">
    <property type="entry name" value="ZINC METALLOPROTEASE FAMILY M13 NEPRILYSIN-RELATED"/>
    <property type="match status" value="1"/>
</dbReference>
<sequence length="215" mass="23525">MADTLGMRSESIAATSVNAPPFFDNAYSLAVVYGGLGSVIGHEITHGFDVNGAKYDEDANRKNWWTDVVKQLFDNKTECLRKLYANFEIAGSKVDGQLTLGENMADHGGLKVSLDAFLESVKEAPPCSCDVESLIRVFFISYAQLWCTKSHPGQAKVNAITDKHAPLPFRANGAVSQNSKFAEVFRCKQGAAMNPIHKCSVWRDSQTEVLAQDGM</sequence>
<evidence type="ECO:0000313" key="3">
    <source>
        <dbReference type="EMBL" id="EKX51694.1"/>
    </source>
</evidence>
<dbReference type="KEGG" id="gtt:GUITHDRAFT_102301"/>
<dbReference type="InterPro" id="IPR024079">
    <property type="entry name" value="MetalloPept_cat_dom_sf"/>
</dbReference>
<protein>
    <recommendedName>
        <fullName evidence="2">Peptidase M13 C-terminal domain-containing protein</fullName>
    </recommendedName>
</protein>
<dbReference type="OMA" id="HCELENG"/>
<feature type="domain" description="Peptidase M13 C-terminal" evidence="2">
    <location>
        <begin position="18"/>
        <end position="201"/>
    </location>
</feature>
<dbReference type="SUPFAM" id="SSF55486">
    <property type="entry name" value="Metalloproteases ('zincins'), catalytic domain"/>
    <property type="match status" value="1"/>
</dbReference>
<organism evidence="3">
    <name type="scientific">Guillardia theta (strain CCMP2712)</name>
    <name type="common">Cryptophyte</name>
    <dbReference type="NCBI Taxonomy" id="905079"/>
    <lineage>
        <taxon>Eukaryota</taxon>
        <taxon>Cryptophyceae</taxon>
        <taxon>Pyrenomonadales</taxon>
        <taxon>Geminigeraceae</taxon>
        <taxon>Guillardia</taxon>
    </lineage>
</organism>
<keyword evidence="5" id="KW-1185">Reference proteome</keyword>